<dbReference type="InterPro" id="IPR011029">
    <property type="entry name" value="DEATH-like_dom_sf"/>
</dbReference>
<accession>K1Q047</accession>
<dbReference type="EMBL" id="JH817210">
    <property type="protein sequence ID" value="EKC29842.1"/>
    <property type="molecule type" value="Genomic_DNA"/>
</dbReference>
<feature type="region of interest" description="Disordered" evidence="2">
    <location>
        <begin position="1286"/>
        <end position="1366"/>
    </location>
</feature>
<dbReference type="CDD" id="cd08311">
    <property type="entry name" value="Death_p75NR"/>
    <property type="match status" value="1"/>
</dbReference>
<dbReference type="PANTHER" id="PTHR47508:SF1">
    <property type="entry name" value="NON-SPECIFIC SERINE_THREONINE PROTEIN KINASE"/>
    <property type="match status" value="1"/>
</dbReference>
<sequence length="1366" mass="156076">MEAYILKCDFSRVTDDTNNEFRESLDSYQEELSSLDYAGILKILKAFQNKVCVRGFPGVESPGHELAESILTAILETISEKVEEDVFSSKDVEERLLDLYVELLKSGPGSSHCELLQLIPKQVEIQDLYGDRLQKVIGGFKAISYVEEKNDSRYISTVKEVYPDQLSTIVIRSDEDRLRSPEVHHALMDLFVFYLVQLPHVPESLRIILTGSQDEINQAYDKEPFKGVQDASFYRSQLLRIKNFIKDPAFPQSREICENTERKLPYIMKIKDGKMIAEVYADICQLLKEISLKRLKDQDKDLLTRLEGFYEEIPKECFKNPKMFETWAATAQEILEKSPREKITGNELAYTTDMFTDNLKPKIVKVYKNVEVEVAELAMVTMEAFGKGMAVDKLCKAASEKTSLQNNKHLIKGYLERFLCLLKNEDFDWDAGWIEGAGIEFFDNLIESSSGDEVRDLEMDEMFIKVFLFCMSEDREYISLQTGSLNIFGLVVVTGLPQYIQLHTGKTTIGRLKPLFPHIQRLMDCDDDTMKTVMRNTTRILGEEVSQLMDTQGMENLINLYIKERDLATLDAISSAYEGHSEALASQFLPLIKACTQKTQTNEIVMQTMFLKKVAEKQPELFTKEALEVIFKHHFMDKNANPQVLLVLDAVSQSHAENLEPYTESHLMKTELMMEQMARHQFVILVKIAVKCQDKQSLVYSYLMKRLKESKVELVHIGSIFALREMHSVFGGEMFSEKDRKYLEQLKTKGATNTLRDEVENLINELEGRSLANVSKDVEEHSDQIEKLEIGVAGTKVVLKRVHRDVKKQGKDLEGVKEGLDDVNTRVDNVEVDVEETKERVEEVDKKTMSNAPTWSRDVTKLLNPESEHDWRLLASRLGYSPDDIRGWATQSDPCMALLSEWYATHKTIEASRGVLTILQEMNRLDAAIIVENAMKAAEGVVADEPVDYPEPPEIFLSYQWGHQNEVKLICRHLEMAGYKCWMDIGQMGGGDKLFEKIDSGIRAAKIVISCVTEKYAKSPNCNREVNLSVNLGKPMIPLLMEKMAWPPAGSMGPIFSEYLFIRFFQRPGEETNDDRIWPAAKFTELLMQMNCLKIMPDEGNIAPRYKNWWMPVVEEIVIPKRNEKKGENKAASSGQQNTESRVVSPDVFISYQWGKQKEIIALFQRLTSLGFTCWLDIRQMGGGDSLYDKIDRGVRGCKVMLSSVTTKYALSANCRREVSLADALKKPIIPLLMEKIDWPPTGPMSMVLTQLLYVNFSKDESIQLSWEGKHFDELLSKIKQQVPTDKIEEIQTNSNQPEKNTKDEKTVTNGNDQKQKTQETEKPRDPKQEQPRVNESSTKHTSNPVQNEDQPSQKDKKKSSTCSIL</sequence>
<proteinExistence type="predicted"/>
<dbReference type="Gene3D" id="1.10.533.10">
    <property type="entry name" value="Death Domain, Fas"/>
    <property type="match status" value="1"/>
</dbReference>
<reference evidence="3" key="1">
    <citation type="journal article" date="2012" name="Nature">
        <title>The oyster genome reveals stress adaptation and complexity of shell formation.</title>
        <authorList>
            <person name="Zhang G."/>
            <person name="Fang X."/>
            <person name="Guo X."/>
            <person name="Li L."/>
            <person name="Luo R."/>
            <person name="Xu F."/>
            <person name="Yang P."/>
            <person name="Zhang L."/>
            <person name="Wang X."/>
            <person name="Qi H."/>
            <person name="Xiong Z."/>
            <person name="Que H."/>
            <person name="Xie Y."/>
            <person name="Holland P.W."/>
            <person name="Paps J."/>
            <person name="Zhu Y."/>
            <person name="Wu F."/>
            <person name="Chen Y."/>
            <person name="Wang J."/>
            <person name="Peng C."/>
            <person name="Meng J."/>
            <person name="Yang L."/>
            <person name="Liu J."/>
            <person name="Wen B."/>
            <person name="Zhang N."/>
            <person name="Huang Z."/>
            <person name="Zhu Q."/>
            <person name="Feng Y."/>
            <person name="Mount A."/>
            <person name="Hedgecock D."/>
            <person name="Xu Z."/>
            <person name="Liu Y."/>
            <person name="Domazet-Loso T."/>
            <person name="Du Y."/>
            <person name="Sun X."/>
            <person name="Zhang S."/>
            <person name="Liu B."/>
            <person name="Cheng P."/>
            <person name="Jiang X."/>
            <person name="Li J."/>
            <person name="Fan D."/>
            <person name="Wang W."/>
            <person name="Fu W."/>
            <person name="Wang T."/>
            <person name="Wang B."/>
            <person name="Zhang J."/>
            <person name="Peng Z."/>
            <person name="Li Y."/>
            <person name="Li N."/>
            <person name="Wang J."/>
            <person name="Chen M."/>
            <person name="He Y."/>
            <person name="Tan F."/>
            <person name="Song X."/>
            <person name="Zheng Q."/>
            <person name="Huang R."/>
            <person name="Yang H."/>
            <person name="Du X."/>
            <person name="Chen L."/>
            <person name="Yang M."/>
            <person name="Gaffney P.M."/>
            <person name="Wang S."/>
            <person name="Luo L."/>
            <person name="She Z."/>
            <person name="Ming Y."/>
            <person name="Huang W."/>
            <person name="Zhang S."/>
            <person name="Huang B."/>
            <person name="Zhang Y."/>
            <person name="Qu T."/>
            <person name="Ni P."/>
            <person name="Miao G."/>
            <person name="Wang J."/>
            <person name="Wang Q."/>
            <person name="Steinberg C.E."/>
            <person name="Wang H."/>
            <person name="Li N."/>
            <person name="Qian L."/>
            <person name="Zhang G."/>
            <person name="Li Y."/>
            <person name="Yang H."/>
            <person name="Liu X."/>
            <person name="Wang J."/>
            <person name="Yin Y."/>
            <person name="Wang J."/>
        </authorList>
    </citation>
    <scope>NUCLEOTIDE SEQUENCE [LARGE SCALE GENOMIC DNA]</scope>
    <source>
        <strain evidence="3">05x7-T-G4-1.051#20</strain>
    </source>
</reference>
<evidence type="ECO:0000256" key="2">
    <source>
        <dbReference type="SAM" id="MobiDB-lite"/>
    </source>
</evidence>
<dbReference type="HOGENOM" id="CLU_256664_0_0_1"/>
<dbReference type="Gene3D" id="1.20.1480.30">
    <property type="entry name" value="Designed four-helix bundle protein"/>
    <property type="match status" value="1"/>
</dbReference>
<dbReference type="Gene3D" id="3.40.50.10140">
    <property type="entry name" value="Toll/interleukin-1 receptor homology (TIR) domain"/>
    <property type="match status" value="2"/>
</dbReference>
<dbReference type="InterPro" id="IPR035897">
    <property type="entry name" value="Toll_tir_struct_dom_sf"/>
</dbReference>
<evidence type="ECO:0000256" key="1">
    <source>
        <dbReference type="SAM" id="Coils"/>
    </source>
</evidence>
<feature type="coiled-coil region" evidence="1">
    <location>
        <begin position="820"/>
        <end position="847"/>
    </location>
</feature>
<dbReference type="PROSITE" id="PS50017">
    <property type="entry name" value="DEATH_DOMAIN"/>
    <property type="match status" value="1"/>
</dbReference>
<name>K1Q047_MAGGI</name>
<dbReference type="InterPro" id="IPR000157">
    <property type="entry name" value="TIR_dom"/>
</dbReference>
<dbReference type="PANTHER" id="PTHR47508">
    <property type="entry name" value="SAM DOMAIN-CONTAINING PROTEIN-RELATED"/>
    <property type="match status" value="1"/>
</dbReference>
<dbReference type="GO" id="GO:0007165">
    <property type="term" value="P:signal transduction"/>
    <property type="evidence" value="ECO:0007669"/>
    <property type="project" value="InterPro"/>
</dbReference>
<keyword evidence="1" id="KW-0175">Coiled coil</keyword>
<dbReference type="SUPFAM" id="SSF47986">
    <property type="entry name" value="DEATH domain"/>
    <property type="match status" value="1"/>
</dbReference>
<gene>
    <name evidence="3" type="ORF">CGI_10026174</name>
</gene>
<dbReference type="InterPro" id="IPR000488">
    <property type="entry name" value="Death_dom"/>
</dbReference>
<dbReference type="Pfam" id="PF00531">
    <property type="entry name" value="Death"/>
    <property type="match status" value="1"/>
</dbReference>
<organism evidence="3">
    <name type="scientific">Magallana gigas</name>
    <name type="common">Pacific oyster</name>
    <name type="synonym">Crassostrea gigas</name>
    <dbReference type="NCBI Taxonomy" id="29159"/>
    <lineage>
        <taxon>Eukaryota</taxon>
        <taxon>Metazoa</taxon>
        <taxon>Spiralia</taxon>
        <taxon>Lophotrochozoa</taxon>
        <taxon>Mollusca</taxon>
        <taxon>Bivalvia</taxon>
        <taxon>Autobranchia</taxon>
        <taxon>Pteriomorphia</taxon>
        <taxon>Ostreida</taxon>
        <taxon>Ostreoidea</taxon>
        <taxon>Ostreidae</taxon>
        <taxon>Magallana</taxon>
    </lineage>
</organism>
<dbReference type="Pfam" id="PF13676">
    <property type="entry name" value="TIR_2"/>
    <property type="match status" value="2"/>
</dbReference>
<dbReference type="InParanoid" id="K1Q047"/>
<dbReference type="PROSITE" id="PS50104">
    <property type="entry name" value="TIR"/>
    <property type="match status" value="2"/>
</dbReference>
<feature type="compositionally biased region" description="Basic and acidic residues" evidence="2">
    <location>
        <begin position="1314"/>
        <end position="1333"/>
    </location>
</feature>
<evidence type="ECO:0000313" key="3">
    <source>
        <dbReference type="EMBL" id="EKC29842.1"/>
    </source>
</evidence>
<feature type="compositionally biased region" description="Polar residues" evidence="2">
    <location>
        <begin position="1334"/>
        <end position="1349"/>
    </location>
</feature>
<protein>
    <submittedName>
        <fullName evidence="3">Uncharacterized protein</fullName>
    </submittedName>
</protein>
<dbReference type="SMART" id="SM00005">
    <property type="entry name" value="DEATH"/>
    <property type="match status" value="1"/>
</dbReference>
<dbReference type="SUPFAM" id="SSF52200">
    <property type="entry name" value="Toll/Interleukin receptor TIR domain"/>
    <property type="match status" value="2"/>
</dbReference>